<feature type="zinc finger region" description="dksA C4-type" evidence="4">
    <location>
        <begin position="102"/>
        <end position="126"/>
    </location>
</feature>
<keyword evidence="1" id="KW-0479">Metal-binding</keyword>
<name>A0A1I4F1D9_9ACTN</name>
<dbReference type="PANTHER" id="PTHR33823:SF4">
    <property type="entry name" value="GENERAL STRESS PROTEIN 16O"/>
    <property type="match status" value="1"/>
</dbReference>
<evidence type="ECO:0000259" key="6">
    <source>
        <dbReference type="Pfam" id="PF01258"/>
    </source>
</evidence>
<dbReference type="InterPro" id="IPR000962">
    <property type="entry name" value="Znf_DskA_TraR"/>
</dbReference>
<dbReference type="PROSITE" id="PS01102">
    <property type="entry name" value="ZF_DKSA_1"/>
    <property type="match status" value="1"/>
</dbReference>
<keyword evidence="2" id="KW-0863">Zinc-finger</keyword>
<proteinExistence type="predicted"/>
<dbReference type="SUPFAM" id="SSF57716">
    <property type="entry name" value="Glucocorticoid receptor-like (DNA-binding domain)"/>
    <property type="match status" value="1"/>
</dbReference>
<evidence type="ECO:0000256" key="5">
    <source>
        <dbReference type="SAM" id="MobiDB-lite"/>
    </source>
</evidence>
<gene>
    <name evidence="7" type="ORF">SAMN04488085_106234</name>
</gene>
<dbReference type="PANTHER" id="PTHR33823">
    <property type="entry name" value="RNA POLYMERASE-BINDING TRANSCRIPTION FACTOR DKSA-RELATED"/>
    <property type="match status" value="1"/>
</dbReference>
<dbReference type="EMBL" id="FOSW01000006">
    <property type="protein sequence ID" value="SFL10211.1"/>
    <property type="molecule type" value="Genomic_DNA"/>
</dbReference>
<dbReference type="InterPro" id="IPR020458">
    <property type="entry name" value="Znf_DskA_TraR_CS"/>
</dbReference>
<dbReference type="PROSITE" id="PS51128">
    <property type="entry name" value="ZF_DKSA_2"/>
    <property type="match status" value="1"/>
</dbReference>
<evidence type="ECO:0000256" key="4">
    <source>
        <dbReference type="PROSITE-ProRule" id="PRU00510"/>
    </source>
</evidence>
<feature type="domain" description="Zinc finger DksA/TraR C4-type" evidence="6">
    <location>
        <begin position="97"/>
        <end position="128"/>
    </location>
</feature>
<dbReference type="Gene3D" id="1.20.120.910">
    <property type="entry name" value="DksA, coiled-coil domain"/>
    <property type="match status" value="1"/>
</dbReference>
<dbReference type="Proteomes" id="UP000199152">
    <property type="component" value="Unassembled WGS sequence"/>
</dbReference>
<evidence type="ECO:0000256" key="3">
    <source>
        <dbReference type="ARBA" id="ARBA00022833"/>
    </source>
</evidence>
<evidence type="ECO:0000313" key="8">
    <source>
        <dbReference type="Proteomes" id="UP000199152"/>
    </source>
</evidence>
<reference evidence="7 8" key="1">
    <citation type="submission" date="2016-10" db="EMBL/GenBank/DDBJ databases">
        <authorList>
            <person name="de Groot N.N."/>
        </authorList>
    </citation>
    <scope>NUCLEOTIDE SEQUENCE [LARGE SCALE GENOMIC DNA]</scope>
    <source>
        <strain evidence="7 8">DSM 45317</strain>
    </source>
</reference>
<feature type="compositionally biased region" description="Pro residues" evidence="5">
    <location>
        <begin position="1"/>
        <end position="10"/>
    </location>
</feature>
<feature type="region of interest" description="Disordered" evidence="5">
    <location>
        <begin position="1"/>
        <end position="22"/>
    </location>
</feature>
<evidence type="ECO:0000256" key="1">
    <source>
        <dbReference type="ARBA" id="ARBA00022723"/>
    </source>
</evidence>
<keyword evidence="3" id="KW-0862">Zinc</keyword>
<dbReference type="GO" id="GO:0008270">
    <property type="term" value="F:zinc ion binding"/>
    <property type="evidence" value="ECO:0007669"/>
    <property type="project" value="UniProtKB-KW"/>
</dbReference>
<keyword evidence="8" id="KW-1185">Reference proteome</keyword>
<accession>A0A1I4F1D9</accession>
<evidence type="ECO:0000256" key="2">
    <source>
        <dbReference type="ARBA" id="ARBA00022771"/>
    </source>
</evidence>
<dbReference type="OrthoDB" id="1121111at2"/>
<dbReference type="Pfam" id="PF01258">
    <property type="entry name" value="zf-dskA_traR"/>
    <property type="match status" value="1"/>
</dbReference>
<organism evidence="7 8">
    <name type="scientific">Geodermatophilus ruber</name>
    <dbReference type="NCBI Taxonomy" id="504800"/>
    <lineage>
        <taxon>Bacteria</taxon>
        <taxon>Bacillati</taxon>
        <taxon>Actinomycetota</taxon>
        <taxon>Actinomycetes</taxon>
        <taxon>Geodermatophilales</taxon>
        <taxon>Geodermatophilaceae</taxon>
        <taxon>Geodermatophilus</taxon>
    </lineage>
</organism>
<dbReference type="InParanoid" id="A0A1I4F1D9"/>
<dbReference type="STRING" id="504800.SAMN04488085_106234"/>
<dbReference type="AlphaFoldDB" id="A0A1I4F1D9"/>
<evidence type="ECO:0000313" key="7">
    <source>
        <dbReference type="EMBL" id="SFL10211.1"/>
    </source>
</evidence>
<sequence length="128" mass="13829">MKKDPVPPTPRRLGAVPWTGPADPLAAEEAAARAQIEALTREFDEVVAASRQSNADDEHDPEGATIAFERQQVAALLDSARRRLGDVEAALVRRDEGRYGVCETCGRPIAPERLAARPAARTCIVCAR</sequence>
<protein>
    <submittedName>
        <fullName evidence="7">Transcriptional regulator, TraR/DksA family</fullName>
    </submittedName>
</protein>